<dbReference type="InterPro" id="IPR044946">
    <property type="entry name" value="Restrct_endonuc_typeI_TRD_sf"/>
</dbReference>
<keyword evidence="5" id="KW-0255">Endonuclease</keyword>
<dbReference type="InterPro" id="IPR000055">
    <property type="entry name" value="Restrct_endonuc_typeI_TRD"/>
</dbReference>
<keyword evidence="5" id="KW-0378">Hydrolase</keyword>
<dbReference type="Proteomes" id="UP001159937">
    <property type="component" value="Unassembled WGS sequence"/>
</dbReference>
<evidence type="ECO:0000256" key="2">
    <source>
        <dbReference type="ARBA" id="ARBA00022747"/>
    </source>
</evidence>
<comment type="similarity">
    <text evidence="1">Belongs to the type-I restriction system S methylase family.</text>
</comment>
<evidence type="ECO:0000313" key="5">
    <source>
        <dbReference type="EMBL" id="MDH0963433.1"/>
    </source>
</evidence>
<keyword evidence="3" id="KW-0238">DNA-binding</keyword>
<dbReference type="PANTHER" id="PTHR30408">
    <property type="entry name" value="TYPE-1 RESTRICTION ENZYME ECOKI SPECIFICITY PROTEIN"/>
    <property type="match status" value="1"/>
</dbReference>
<dbReference type="SUPFAM" id="SSF116734">
    <property type="entry name" value="DNA methylase specificity domain"/>
    <property type="match status" value="2"/>
</dbReference>
<protein>
    <submittedName>
        <fullName evidence="5">Restriction endonuclease subunit S</fullName>
        <ecNumber evidence="5">3.1.21.-</ecNumber>
    </submittedName>
</protein>
<dbReference type="Gene3D" id="3.90.220.20">
    <property type="entry name" value="DNA methylase specificity domains"/>
    <property type="match status" value="2"/>
</dbReference>
<gene>
    <name evidence="5" type="ORF">N5C89_11390</name>
</gene>
<accession>A0AAJ1NQ18</accession>
<dbReference type="EC" id="3.1.21.-" evidence="5"/>
<sequence length="468" mass="52283">MGNNEWVSTTLGELVDTFGGSVQTGPFGSQLHAADYVSEGIPSVMPKNIRIEEIDVEDIARISLSDAERLKKYQLAEGDIVYSRRGDVEKCALVTKNETNWLCGTGCLRIRIPKNKSITPYFLHAFLSTPVTREWVSRHAIGATMPNLNTSILRNVPIVVPPFDSMNFIGAMWIKLNRKIILNRKINQTLEQMSQTLFKSWFVDFDPVIDNALDVGNPIPEALQSRAELRQKVRNSADFKPLPADIRALFPAEFEETEMGWVPKGWMLESVAKSININPGVKLPQNTVAKYVDMKSLPTQGYSISDVIEKPYAGGAKFQKNDTLFARITPCLENGKTGFVDFLDEKETAFGSTEFIVMRGTTKVHYSYVACLARENNFRSHAIQNMVGSSGRQRVQNSCFDSFYISIPTPSVMSLFAGKVSSYFDKMYCCNVENKSLTALRDTLLPKLISGELSLEDLPDLANQTEPA</sequence>
<dbReference type="RefSeq" id="WP_177952081.1">
    <property type="nucleotide sequence ID" value="NZ_CP044109.1"/>
</dbReference>
<feature type="domain" description="Type I restriction modification DNA specificity" evidence="4">
    <location>
        <begin position="57"/>
        <end position="192"/>
    </location>
</feature>
<dbReference type="AlphaFoldDB" id="A0AAJ1NQ18"/>
<dbReference type="EMBL" id="JAOCBF010000013">
    <property type="protein sequence ID" value="MDH0963433.1"/>
    <property type="molecule type" value="Genomic_DNA"/>
</dbReference>
<keyword evidence="2" id="KW-0680">Restriction system</keyword>
<dbReference type="GO" id="GO:0009307">
    <property type="term" value="P:DNA restriction-modification system"/>
    <property type="evidence" value="ECO:0007669"/>
    <property type="project" value="UniProtKB-KW"/>
</dbReference>
<evidence type="ECO:0000256" key="3">
    <source>
        <dbReference type="ARBA" id="ARBA00023125"/>
    </source>
</evidence>
<dbReference type="GO" id="GO:0004519">
    <property type="term" value="F:endonuclease activity"/>
    <property type="evidence" value="ECO:0007669"/>
    <property type="project" value="UniProtKB-KW"/>
</dbReference>
<dbReference type="CDD" id="cd17260">
    <property type="entry name" value="RMtype1_S_EcoEI-TRD1-CR1_like"/>
    <property type="match status" value="1"/>
</dbReference>
<dbReference type="InterPro" id="IPR052021">
    <property type="entry name" value="Type-I_RS_S_subunit"/>
</dbReference>
<dbReference type="GO" id="GO:0003677">
    <property type="term" value="F:DNA binding"/>
    <property type="evidence" value="ECO:0007669"/>
    <property type="project" value="UniProtKB-KW"/>
</dbReference>
<evidence type="ECO:0000256" key="1">
    <source>
        <dbReference type="ARBA" id="ARBA00010923"/>
    </source>
</evidence>
<organism evidence="5 6">
    <name type="scientific">Klebsiella michiganensis</name>
    <dbReference type="NCBI Taxonomy" id="1134687"/>
    <lineage>
        <taxon>Bacteria</taxon>
        <taxon>Pseudomonadati</taxon>
        <taxon>Pseudomonadota</taxon>
        <taxon>Gammaproteobacteria</taxon>
        <taxon>Enterobacterales</taxon>
        <taxon>Enterobacteriaceae</taxon>
        <taxon>Klebsiella/Raoultella group</taxon>
        <taxon>Klebsiella</taxon>
    </lineage>
</organism>
<evidence type="ECO:0000313" key="6">
    <source>
        <dbReference type="Proteomes" id="UP001159937"/>
    </source>
</evidence>
<evidence type="ECO:0000259" key="4">
    <source>
        <dbReference type="Pfam" id="PF01420"/>
    </source>
</evidence>
<reference evidence="5" key="1">
    <citation type="submission" date="2022-09" db="EMBL/GenBank/DDBJ databases">
        <title>Intensive care unit water sources are persistently colonized with multi-drug resistant bacteria and are the site of extensive horizontal gene transfer of antibiotic resistance genes.</title>
        <authorList>
            <person name="Diorio-Toth L."/>
        </authorList>
    </citation>
    <scope>NUCLEOTIDE SEQUENCE</scope>
    <source>
        <strain evidence="5">GD03918</strain>
    </source>
</reference>
<proteinExistence type="inferred from homology"/>
<dbReference type="PANTHER" id="PTHR30408:SF13">
    <property type="entry name" value="TYPE I RESTRICTION ENZYME HINDI SPECIFICITY SUBUNIT"/>
    <property type="match status" value="1"/>
</dbReference>
<dbReference type="Pfam" id="PF01420">
    <property type="entry name" value="Methylase_S"/>
    <property type="match status" value="1"/>
</dbReference>
<dbReference type="GO" id="GO:0016787">
    <property type="term" value="F:hydrolase activity"/>
    <property type="evidence" value="ECO:0007669"/>
    <property type="project" value="UniProtKB-KW"/>
</dbReference>
<name>A0AAJ1NQ18_9ENTR</name>
<keyword evidence="5" id="KW-0540">Nuclease</keyword>
<comment type="caution">
    <text evidence="5">The sequence shown here is derived from an EMBL/GenBank/DDBJ whole genome shotgun (WGS) entry which is preliminary data.</text>
</comment>